<dbReference type="EMBL" id="JAINWF010000018">
    <property type="protein sequence ID" value="MCD1610376.1"/>
    <property type="molecule type" value="Genomic_DNA"/>
</dbReference>
<sequence>MGNAEGEGSMQSNSRNIKSSIAAELQRIEEDCIHSGKAQFNAGERWSRYHYWLGIPSVVFSAVAGAAFMKDYTQAAAGLSALITVLTALMTFLKPSERASAHKSTGDQYLALRNDARVFREIKLHHTCDEQSAIDGLDEFTTRRNELNNASQPIARRDYEKARDGVDKGEATHRVDKEK</sequence>
<dbReference type="Proteomes" id="UP001138989">
    <property type="component" value="Unassembled WGS sequence"/>
</dbReference>
<reference evidence="3" key="1">
    <citation type="submission" date="2021-08" db="EMBL/GenBank/DDBJ databases">
        <title>Isolation and characterization of neutrophilic mixotrophic iron-oxidizing bacteria from deep-sea hydrothermal vents.</title>
        <authorList>
            <person name="He Y."/>
        </authorList>
    </citation>
    <scope>NUCLEOTIDE SEQUENCE</scope>
    <source>
        <strain evidence="3">IOP_13</strain>
    </source>
</reference>
<feature type="compositionally biased region" description="Basic and acidic residues" evidence="1">
    <location>
        <begin position="155"/>
        <end position="179"/>
    </location>
</feature>
<dbReference type="RefSeq" id="WP_219725584.1">
    <property type="nucleotide sequence ID" value="NZ_JAINWF010000018.1"/>
</dbReference>
<name>A0A9X1SVS6_9GAMM</name>
<evidence type="ECO:0000313" key="4">
    <source>
        <dbReference type="Proteomes" id="UP001138989"/>
    </source>
</evidence>
<dbReference type="NCBIfam" id="NF033632">
    <property type="entry name" value="SLATT_4"/>
    <property type="match status" value="1"/>
</dbReference>
<gene>
    <name evidence="3" type="ORF">K7H17_21230</name>
</gene>
<comment type="caution">
    <text evidence="3">The sequence shown here is derived from an EMBL/GenBank/DDBJ whole genome shotgun (WGS) entry which is preliminary data.</text>
</comment>
<keyword evidence="2" id="KW-0812">Transmembrane</keyword>
<evidence type="ECO:0000256" key="1">
    <source>
        <dbReference type="SAM" id="MobiDB-lite"/>
    </source>
</evidence>
<dbReference type="AlphaFoldDB" id="A0A9X1SVS6"/>
<accession>A0A9X1SVS6</accession>
<feature type="transmembrane region" description="Helical" evidence="2">
    <location>
        <begin position="49"/>
        <end position="69"/>
    </location>
</feature>
<feature type="transmembrane region" description="Helical" evidence="2">
    <location>
        <begin position="75"/>
        <end position="93"/>
    </location>
</feature>
<feature type="region of interest" description="Disordered" evidence="1">
    <location>
        <begin position="145"/>
        <end position="179"/>
    </location>
</feature>
<organism evidence="3 4">
    <name type="scientific">Stutzerimonas kunmingensis</name>
    <dbReference type="NCBI Taxonomy" id="1211807"/>
    <lineage>
        <taxon>Bacteria</taxon>
        <taxon>Pseudomonadati</taxon>
        <taxon>Pseudomonadota</taxon>
        <taxon>Gammaproteobacteria</taxon>
        <taxon>Pseudomonadales</taxon>
        <taxon>Pseudomonadaceae</taxon>
        <taxon>Stutzerimonas</taxon>
    </lineage>
</organism>
<keyword evidence="4" id="KW-1185">Reference proteome</keyword>
<keyword evidence="2" id="KW-1133">Transmembrane helix</keyword>
<protein>
    <submittedName>
        <fullName evidence="3">SLATT domain-containing protein</fullName>
    </submittedName>
</protein>
<proteinExistence type="predicted"/>
<evidence type="ECO:0000313" key="3">
    <source>
        <dbReference type="EMBL" id="MCD1610376.1"/>
    </source>
</evidence>
<evidence type="ECO:0000256" key="2">
    <source>
        <dbReference type="SAM" id="Phobius"/>
    </source>
</evidence>
<keyword evidence="2" id="KW-0472">Membrane</keyword>